<gene>
    <name evidence="2" type="primary">fcl_1</name>
    <name evidence="2" type="ORF">MAQ5080_00254</name>
</gene>
<dbReference type="Gene3D" id="3.90.25.10">
    <property type="entry name" value="UDP-galactose 4-epimerase, domain 1"/>
    <property type="match status" value="1"/>
</dbReference>
<dbReference type="PANTHER" id="PTHR43238:SF1">
    <property type="entry name" value="GDP-L-FUCOSE SYNTHASE"/>
    <property type="match status" value="1"/>
</dbReference>
<evidence type="ECO:0000313" key="3">
    <source>
        <dbReference type="Proteomes" id="UP000092627"/>
    </source>
</evidence>
<dbReference type="Proteomes" id="UP000092627">
    <property type="component" value="Unassembled WGS sequence"/>
</dbReference>
<reference evidence="2 3" key="1">
    <citation type="submission" date="2016-06" db="EMBL/GenBank/DDBJ databases">
        <authorList>
            <person name="Kjaerup R.B."/>
            <person name="Dalgaard T.S."/>
            <person name="Juul-Madsen H.R."/>
        </authorList>
    </citation>
    <scope>NUCLEOTIDE SEQUENCE [LARGE SCALE GENOMIC DNA]</scope>
    <source>
        <strain evidence="2 3">CECT 5080</strain>
    </source>
</reference>
<dbReference type="SUPFAM" id="SSF51735">
    <property type="entry name" value="NAD(P)-binding Rossmann-fold domains"/>
    <property type="match status" value="1"/>
</dbReference>
<dbReference type="PRINTS" id="PR01713">
    <property type="entry name" value="NUCEPIMERASE"/>
</dbReference>
<dbReference type="Gene3D" id="3.40.50.720">
    <property type="entry name" value="NAD(P)-binding Rossmann-like Domain"/>
    <property type="match status" value="1"/>
</dbReference>
<sequence length="321" mass="35696">MMNLQNSKVLVAGGAGFLGTNLIKRLLADGAQVRATLHETPAQIEAEQVDWVQADLTQKADCLKACEGMDALVITAAYTAGAMVIEKTPLALLTPNLILNTVLMEAAYESGIKKVVFISSNTVYPVSDQAMTEDDHTGEYFHKYHIVASMKHFSEQICEMYAKHVKNPMDVTVVRPGNMYGPYDDFEWESSHVLPAFIRRVIERHDPIAVWGNGEDIKDFIYVEDVARGVATVLEQCTGYNVYNIAGGQGYCLKDILKTLVDIDGYENAKLEFDATKPTMIPIRLIDVTKAQQELGFTADTSMAEGLQKTLEWYRSAHDHH</sequence>
<dbReference type="RefSeq" id="WP_067204355.1">
    <property type="nucleotide sequence ID" value="NZ_FLOC01000001.1"/>
</dbReference>
<organism evidence="2 3">
    <name type="scientific">Marinomonas aquimarina</name>
    <dbReference type="NCBI Taxonomy" id="295068"/>
    <lineage>
        <taxon>Bacteria</taxon>
        <taxon>Pseudomonadati</taxon>
        <taxon>Pseudomonadota</taxon>
        <taxon>Gammaproteobacteria</taxon>
        <taxon>Oceanospirillales</taxon>
        <taxon>Oceanospirillaceae</taxon>
        <taxon>Marinomonas</taxon>
    </lineage>
</organism>
<dbReference type="InterPro" id="IPR036291">
    <property type="entry name" value="NAD(P)-bd_dom_sf"/>
</dbReference>
<dbReference type="PANTHER" id="PTHR43238">
    <property type="entry name" value="GDP-L-FUCOSE SYNTHASE"/>
    <property type="match status" value="1"/>
</dbReference>
<dbReference type="GO" id="GO:0050577">
    <property type="term" value="F:GDP-L-fucose synthase activity"/>
    <property type="evidence" value="ECO:0007669"/>
    <property type="project" value="UniProtKB-EC"/>
</dbReference>
<evidence type="ECO:0000313" key="2">
    <source>
        <dbReference type="EMBL" id="SBS25401.1"/>
    </source>
</evidence>
<evidence type="ECO:0000259" key="1">
    <source>
        <dbReference type="Pfam" id="PF01370"/>
    </source>
</evidence>
<dbReference type="STRING" id="295068.MAQ5080_00254"/>
<protein>
    <submittedName>
        <fullName evidence="2">GDP-L-fucose synthase</fullName>
        <ecNumber evidence="2">1.1.1.271</ecNumber>
    </submittedName>
</protein>
<dbReference type="EC" id="1.1.1.271" evidence="2"/>
<dbReference type="InterPro" id="IPR001509">
    <property type="entry name" value="Epimerase_deHydtase"/>
</dbReference>
<name>A0A1A8T287_9GAMM</name>
<dbReference type="Pfam" id="PF01370">
    <property type="entry name" value="Epimerase"/>
    <property type="match status" value="1"/>
</dbReference>
<dbReference type="AlphaFoldDB" id="A0A1A8T287"/>
<dbReference type="EMBL" id="FLOC01000001">
    <property type="protein sequence ID" value="SBS25401.1"/>
    <property type="molecule type" value="Genomic_DNA"/>
</dbReference>
<accession>A0A1A8T287</accession>
<keyword evidence="3" id="KW-1185">Reference proteome</keyword>
<keyword evidence="2" id="KW-0560">Oxidoreductase</keyword>
<proteinExistence type="predicted"/>
<dbReference type="OrthoDB" id="9811425at2"/>
<feature type="domain" description="NAD-dependent epimerase/dehydratase" evidence="1">
    <location>
        <begin position="9"/>
        <end position="246"/>
    </location>
</feature>